<evidence type="ECO:0000256" key="2">
    <source>
        <dbReference type="ARBA" id="ARBA00022692"/>
    </source>
</evidence>
<proteinExistence type="predicted"/>
<name>H1V068_COLHI</name>
<evidence type="ECO:0000256" key="3">
    <source>
        <dbReference type="ARBA" id="ARBA00022989"/>
    </source>
</evidence>
<evidence type="ECO:0000256" key="1">
    <source>
        <dbReference type="ARBA" id="ARBA00004370"/>
    </source>
</evidence>
<feature type="non-terminal residue" evidence="7">
    <location>
        <position position="1"/>
    </location>
</feature>
<dbReference type="InterPro" id="IPR013057">
    <property type="entry name" value="AA_transpt_TM"/>
</dbReference>
<evidence type="ECO:0000256" key="4">
    <source>
        <dbReference type="ARBA" id="ARBA00023136"/>
    </source>
</evidence>
<dbReference type="GO" id="GO:0016020">
    <property type="term" value="C:membrane"/>
    <property type="evidence" value="ECO:0007669"/>
    <property type="project" value="UniProtKB-SubCell"/>
</dbReference>
<dbReference type="EMBL" id="CACQ02000830">
    <property type="protein sequence ID" value="CCF33619.1"/>
    <property type="molecule type" value="Genomic_DNA"/>
</dbReference>
<organism evidence="7 8">
    <name type="scientific">Colletotrichum higginsianum (strain IMI 349063)</name>
    <name type="common">Crucifer anthracnose fungus</name>
    <dbReference type="NCBI Taxonomy" id="759273"/>
    <lineage>
        <taxon>Eukaryota</taxon>
        <taxon>Fungi</taxon>
        <taxon>Dikarya</taxon>
        <taxon>Ascomycota</taxon>
        <taxon>Pezizomycotina</taxon>
        <taxon>Sordariomycetes</taxon>
        <taxon>Hypocreomycetidae</taxon>
        <taxon>Glomerellales</taxon>
        <taxon>Glomerellaceae</taxon>
        <taxon>Colletotrichum</taxon>
        <taxon>Colletotrichum destructivum species complex</taxon>
    </lineage>
</organism>
<dbReference type="eggNOG" id="ENOG502RX9H">
    <property type="taxonomic scope" value="Eukaryota"/>
</dbReference>
<accession>H1V068</accession>
<sequence length="140" mass="15373">LPAKYIFVRMLRGSRHLTENTIKHWGIWLGCTFSITVIAYIIASSIPVFDGLVSLVGALFGTLLSFQPMGCMWLYDHWTEGKFEKRPRWIAMVCFSVFVVVSGTFLMIAGAYGSIVGILDSYKVSGGSAAFSCADNSNSV</sequence>
<feature type="transmembrane region" description="Helical" evidence="5">
    <location>
        <begin position="52"/>
        <end position="75"/>
    </location>
</feature>
<feature type="domain" description="Amino acid transporter transmembrane" evidence="6">
    <location>
        <begin position="18"/>
        <end position="115"/>
    </location>
</feature>
<dbReference type="VEuPathDB" id="FungiDB:CH63R_10522"/>
<feature type="transmembrane region" description="Helical" evidence="5">
    <location>
        <begin position="25"/>
        <end position="46"/>
    </location>
</feature>
<evidence type="ECO:0000313" key="8">
    <source>
        <dbReference type="Proteomes" id="UP000007174"/>
    </source>
</evidence>
<keyword evidence="3 5" id="KW-1133">Transmembrane helix</keyword>
<dbReference type="AlphaFoldDB" id="H1V068"/>
<keyword evidence="4 5" id="KW-0472">Membrane</keyword>
<reference evidence="8" key="1">
    <citation type="journal article" date="2012" name="Nat. Genet.">
        <title>Lifestyle transitions in plant pathogenic Colletotrichum fungi deciphered by genome and transcriptome analyses.</title>
        <authorList>
            <person name="O'Connell R.J."/>
            <person name="Thon M.R."/>
            <person name="Hacquard S."/>
            <person name="Amyotte S.G."/>
            <person name="Kleemann J."/>
            <person name="Torres M.F."/>
            <person name="Damm U."/>
            <person name="Buiate E.A."/>
            <person name="Epstein L."/>
            <person name="Alkan N."/>
            <person name="Altmueller J."/>
            <person name="Alvarado-Balderrama L."/>
            <person name="Bauser C.A."/>
            <person name="Becker C."/>
            <person name="Birren B.W."/>
            <person name="Chen Z."/>
            <person name="Choi J."/>
            <person name="Crouch J.A."/>
            <person name="Duvick J.P."/>
            <person name="Farman M.A."/>
            <person name="Gan P."/>
            <person name="Heiman D."/>
            <person name="Henrissat B."/>
            <person name="Howard R.J."/>
            <person name="Kabbage M."/>
            <person name="Koch C."/>
            <person name="Kracher B."/>
            <person name="Kubo Y."/>
            <person name="Law A.D."/>
            <person name="Lebrun M.-H."/>
            <person name="Lee Y.-H."/>
            <person name="Miyara I."/>
            <person name="Moore N."/>
            <person name="Neumann U."/>
            <person name="Nordstroem K."/>
            <person name="Panaccione D.G."/>
            <person name="Panstruga R."/>
            <person name="Place M."/>
            <person name="Proctor R.H."/>
            <person name="Prusky D."/>
            <person name="Rech G."/>
            <person name="Reinhardt R."/>
            <person name="Rollins J.A."/>
            <person name="Rounsley S."/>
            <person name="Schardl C.L."/>
            <person name="Schwartz D.C."/>
            <person name="Shenoy N."/>
            <person name="Shirasu K."/>
            <person name="Sikhakolli U.R."/>
            <person name="Stueber K."/>
            <person name="Sukno S.A."/>
            <person name="Sweigard J.A."/>
            <person name="Takano Y."/>
            <person name="Takahara H."/>
            <person name="Trail F."/>
            <person name="van der Does H.C."/>
            <person name="Voll L.M."/>
            <person name="Will I."/>
            <person name="Young S."/>
            <person name="Zeng Q."/>
            <person name="Zhang J."/>
            <person name="Zhou S."/>
            <person name="Dickman M.B."/>
            <person name="Schulze-Lefert P."/>
            <person name="Ver Loren van Themaat E."/>
            <person name="Ma L.-J."/>
            <person name="Vaillancourt L.J."/>
        </authorList>
    </citation>
    <scope>NUCLEOTIDE SEQUENCE [LARGE SCALE GENOMIC DNA]</scope>
    <source>
        <strain evidence="8">IMI 349063</strain>
    </source>
</reference>
<dbReference type="Proteomes" id="UP000007174">
    <property type="component" value="Unassembled WGS sequence"/>
</dbReference>
<feature type="transmembrane region" description="Helical" evidence="5">
    <location>
        <begin position="87"/>
        <end position="112"/>
    </location>
</feature>
<protein>
    <submittedName>
        <fullName evidence="7">Neutral amino acid transporter</fullName>
    </submittedName>
</protein>
<dbReference type="STRING" id="759273.H1V068"/>
<dbReference type="HOGENOM" id="CLU_1927167_0_0_1"/>
<dbReference type="Pfam" id="PF01490">
    <property type="entry name" value="Aa_trans"/>
    <property type="match status" value="1"/>
</dbReference>
<evidence type="ECO:0000259" key="6">
    <source>
        <dbReference type="Pfam" id="PF01490"/>
    </source>
</evidence>
<evidence type="ECO:0000256" key="5">
    <source>
        <dbReference type="SAM" id="Phobius"/>
    </source>
</evidence>
<keyword evidence="2 5" id="KW-0812">Transmembrane</keyword>
<evidence type="ECO:0000313" key="7">
    <source>
        <dbReference type="EMBL" id="CCF33619.1"/>
    </source>
</evidence>
<comment type="subcellular location">
    <subcellularLocation>
        <location evidence="1">Membrane</location>
    </subcellularLocation>
</comment>
<gene>
    <name evidence="7" type="ORF">CH063_05775</name>
</gene>